<feature type="region of interest" description="Disordered" evidence="1">
    <location>
        <begin position="1"/>
        <end position="53"/>
    </location>
</feature>
<name>A0A4P7NJD3_PYROR</name>
<protein>
    <submittedName>
        <fullName evidence="2">Uncharacterized protein</fullName>
    </submittedName>
</protein>
<evidence type="ECO:0000256" key="1">
    <source>
        <dbReference type="SAM" id="MobiDB-lite"/>
    </source>
</evidence>
<feature type="compositionally biased region" description="Low complexity" evidence="1">
    <location>
        <begin position="25"/>
        <end position="36"/>
    </location>
</feature>
<sequence>MATTMAIIPSTVPSQAKRKQPPDGTTTISSTDDATTNNKKQRTGPSNSQIPSRLPLEPHEAILTELRPRYDIATFSVISSTSMSKRIEQILTHLGRFHPSDMAVLPGAALLHARSRDAAKMVSLTELICRRIHEEGQKWFQYNRLYEVDVEASEETTVIEETVLRGVSDDLDEDGFEIAATERAVAAPNVFERAVMGRPKTEHALYMSVFLSRVPIPELRAKSFITEQTNSAAINQQQRRNFG</sequence>
<dbReference type="VEuPathDB" id="FungiDB:M_BR32_EuGene_00028861"/>
<proteinExistence type="predicted"/>
<dbReference type="Proteomes" id="UP000294847">
    <property type="component" value="Chromosome 5"/>
</dbReference>
<evidence type="ECO:0000313" key="2">
    <source>
        <dbReference type="EMBL" id="QBZ62175.1"/>
    </source>
</evidence>
<organism evidence="2 3">
    <name type="scientific">Pyricularia oryzae</name>
    <name type="common">Rice blast fungus</name>
    <name type="synonym">Magnaporthe oryzae</name>
    <dbReference type="NCBI Taxonomy" id="318829"/>
    <lineage>
        <taxon>Eukaryota</taxon>
        <taxon>Fungi</taxon>
        <taxon>Dikarya</taxon>
        <taxon>Ascomycota</taxon>
        <taxon>Pezizomycotina</taxon>
        <taxon>Sordariomycetes</taxon>
        <taxon>Sordariomycetidae</taxon>
        <taxon>Magnaporthales</taxon>
        <taxon>Pyriculariaceae</taxon>
        <taxon>Pyricularia</taxon>
    </lineage>
</organism>
<reference evidence="2 3" key="1">
    <citation type="journal article" date="2019" name="Mol. Biol. Evol.">
        <title>Blast fungal genomes show frequent chromosomal changes, gene gains and losses, and effector gene turnover.</title>
        <authorList>
            <person name="Gomez Luciano L.B."/>
            <person name="Jason Tsai I."/>
            <person name="Chuma I."/>
            <person name="Tosa Y."/>
            <person name="Chen Y.H."/>
            <person name="Li J.Y."/>
            <person name="Li M.Y."/>
            <person name="Jade Lu M.Y."/>
            <person name="Nakayashiki H."/>
            <person name="Li W.H."/>
        </authorList>
    </citation>
    <scope>NUCLEOTIDE SEQUENCE [LARGE SCALE GENOMIC DNA]</scope>
    <source>
        <strain evidence="2">MZ5-1-6</strain>
    </source>
</reference>
<gene>
    <name evidence="2" type="ORF">PoMZ_11051</name>
</gene>
<dbReference type="EMBL" id="CP034208">
    <property type="protein sequence ID" value="QBZ62175.1"/>
    <property type="molecule type" value="Genomic_DNA"/>
</dbReference>
<accession>A0A4P7NJD3</accession>
<evidence type="ECO:0000313" key="3">
    <source>
        <dbReference type="Proteomes" id="UP000294847"/>
    </source>
</evidence>
<dbReference type="AlphaFoldDB" id="A0A4P7NJD3"/>